<organism evidence="2 3">
    <name type="scientific">Ataeniobius toweri</name>
    <dbReference type="NCBI Taxonomy" id="208326"/>
    <lineage>
        <taxon>Eukaryota</taxon>
        <taxon>Metazoa</taxon>
        <taxon>Chordata</taxon>
        <taxon>Craniata</taxon>
        <taxon>Vertebrata</taxon>
        <taxon>Euteleostomi</taxon>
        <taxon>Actinopterygii</taxon>
        <taxon>Neopterygii</taxon>
        <taxon>Teleostei</taxon>
        <taxon>Neoteleostei</taxon>
        <taxon>Acanthomorphata</taxon>
        <taxon>Ovalentaria</taxon>
        <taxon>Atherinomorphae</taxon>
        <taxon>Cyprinodontiformes</taxon>
        <taxon>Goodeidae</taxon>
        <taxon>Ataeniobius</taxon>
    </lineage>
</organism>
<gene>
    <name evidence="2" type="ORF">ATANTOWER_016365</name>
</gene>
<comment type="caution">
    <text evidence="2">The sequence shown here is derived from an EMBL/GenBank/DDBJ whole genome shotgun (WGS) entry which is preliminary data.</text>
</comment>
<protein>
    <submittedName>
        <fullName evidence="2">Uncharacterized protein</fullName>
    </submittedName>
</protein>
<proteinExistence type="predicted"/>
<feature type="compositionally biased region" description="Polar residues" evidence="1">
    <location>
        <begin position="55"/>
        <end position="81"/>
    </location>
</feature>
<dbReference type="Proteomes" id="UP001345963">
    <property type="component" value="Unassembled WGS sequence"/>
</dbReference>
<sequence>MLRNEVKLEKQQMDIRLAHGMREATLQLAAEAGFSPGLSWVGGRTRHDRHFGETELTSCDTPSQDANNDGGTHGQPATVNIKTPKFSGKRPWEVFIAQFKLLAVAAGWSEEHKAVKERGETILL</sequence>
<dbReference type="EMBL" id="JAHUTI010072230">
    <property type="protein sequence ID" value="MED6255884.1"/>
    <property type="molecule type" value="Genomic_DNA"/>
</dbReference>
<reference evidence="2 3" key="1">
    <citation type="submission" date="2021-07" db="EMBL/GenBank/DDBJ databases">
        <authorList>
            <person name="Palmer J.M."/>
        </authorList>
    </citation>
    <scope>NUCLEOTIDE SEQUENCE [LARGE SCALE GENOMIC DNA]</scope>
    <source>
        <strain evidence="2 3">AT_MEX2019</strain>
        <tissue evidence="2">Muscle</tissue>
    </source>
</reference>
<evidence type="ECO:0000313" key="2">
    <source>
        <dbReference type="EMBL" id="MED6255884.1"/>
    </source>
</evidence>
<evidence type="ECO:0000256" key="1">
    <source>
        <dbReference type="SAM" id="MobiDB-lite"/>
    </source>
</evidence>
<name>A0ABU7C200_9TELE</name>
<keyword evidence="3" id="KW-1185">Reference proteome</keyword>
<feature type="region of interest" description="Disordered" evidence="1">
    <location>
        <begin position="53"/>
        <end position="84"/>
    </location>
</feature>
<evidence type="ECO:0000313" key="3">
    <source>
        <dbReference type="Proteomes" id="UP001345963"/>
    </source>
</evidence>
<accession>A0ABU7C200</accession>